<dbReference type="AlphaFoldDB" id="A0AAV5A4P5"/>
<proteinExistence type="predicted"/>
<sequence>MSYLKPDHCYVEITPKGTSQKILKELFTAFPDVVGKIGLYRGCGFVSGGTICLWRRKGQFTLQEGANPTLGQVGESSFVEEERVEIIVNDNEDKTELRKVVQKLKQVHEYEEVAYHVFRLEEGI</sequence>
<dbReference type="EMBL" id="BPWL01000003">
    <property type="protein sequence ID" value="GJJ08194.1"/>
    <property type="molecule type" value="Genomic_DNA"/>
</dbReference>
<gene>
    <name evidence="2" type="ORF">Clacol_002402</name>
</gene>
<name>A0AAV5A4P5_9AGAM</name>
<reference evidence="2" key="1">
    <citation type="submission" date="2021-10" db="EMBL/GenBank/DDBJ databases">
        <title>De novo Genome Assembly of Clathrus columnatus (Basidiomycota, Fungi) Using Illumina and Nanopore Sequence Data.</title>
        <authorList>
            <person name="Ogiso-Tanaka E."/>
            <person name="Itagaki H."/>
            <person name="Hosoya T."/>
            <person name="Hosaka K."/>
        </authorList>
    </citation>
    <scope>NUCLEOTIDE SEQUENCE</scope>
    <source>
        <strain evidence="2">MO-923</strain>
    </source>
</reference>
<organism evidence="2 3">
    <name type="scientific">Clathrus columnatus</name>
    <dbReference type="NCBI Taxonomy" id="1419009"/>
    <lineage>
        <taxon>Eukaryota</taxon>
        <taxon>Fungi</taxon>
        <taxon>Dikarya</taxon>
        <taxon>Basidiomycota</taxon>
        <taxon>Agaricomycotina</taxon>
        <taxon>Agaricomycetes</taxon>
        <taxon>Phallomycetidae</taxon>
        <taxon>Phallales</taxon>
        <taxon>Clathraceae</taxon>
        <taxon>Clathrus</taxon>
    </lineage>
</organism>
<dbReference type="InterPro" id="IPR015867">
    <property type="entry name" value="N-reg_PII/ATP_PRibTrfase_C"/>
</dbReference>
<dbReference type="Gene3D" id="3.30.70.120">
    <property type="match status" value="1"/>
</dbReference>
<dbReference type="Proteomes" id="UP001050691">
    <property type="component" value="Unassembled WGS sequence"/>
</dbReference>
<dbReference type="SUPFAM" id="SSF102705">
    <property type="entry name" value="NIF3 (NGG1p interacting factor 3)-like"/>
    <property type="match status" value="1"/>
</dbReference>
<accession>A0AAV5A4P5</accession>
<dbReference type="PANTHER" id="PTHR41774:SF1">
    <property type="entry name" value="NGG1P INTERACTING FACTOR NIF3"/>
    <property type="match status" value="1"/>
</dbReference>
<evidence type="ECO:0000313" key="3">
    <source>
        <dbReference type="Proteomes" id="UP001050691"/>
    </source>
</evidence>
<evidence type="ECO:0000256" key="1">
    <source>
        <dbReference type="ARBA" id="ARBA00020998"/>
    </source>
</evidence>
<protein>
    <recommendedName>
        <fullName evidence="1">ATP phosphoribosyltransferase</fullName>
    </recommendedName>
</protein>
<dbReference type="PANTHER" id="PTHR41774">
    <property type="match status" value="1"/>
</dbReference>
<keyword evidence="3" id="KW-1185">Reference proteome</keyword>
<evidence type="ECO:0000313" key="2">
    <source>
        <dbReference type="EMBL" id="GJJ08194.1"/>
    </source>
</evidence>
<dbReference type="InterPro" id="IPR036069">
    <property type="entry name" value="DUF34/NIF3_sf"/>
</dbReference>
<comment type="caution">
    <text evidence="2">The sequence shown here is derived from an EMBL/GenBank/DDBJ whole genome shotgun (WGS) entry which is preliminary data.</text>
</comment>